<dbReference type="Proteomes" id="UP000562352">
    <property type="component" value="Unassembled WGS sequence"/>
</dbReference>
<protein>
    <submittedName>
        <fullName evidence="1">Uncharacterized protein</fullName>
    </submittedName>
</protein>
<accession>A0A841DCX1</accession>
<evidence type="ECO:0000313" key="1">
    <source>
        <dbReference type="EMBL" id="MBB5967971.1"/>
    </source>
</evidence>
<keyword evidence="2" id="KW-1185">Reference proteome</keyword>
<comment type="caution">
    <text evidence="1">The sequence shown here is derived from an EMBL/GenBank/DDBJ whole genome shotgun (WGS) entry which is preliminary data.</text>
</comment>
<name>A0A841DCX1_PLAVE</name>
<evidence type="ECO:0000313" key="2">
    <source>
        <dbReference type="Proteomes" id="UP000562352"/>
    </source>
</evidence>
<dbReference type="EMBL" id="JACHJJ010000044">
    <property type="protein sequence ID" value="MBB5967971.1"/>
    <property type="molecule type" value="Genomic_DNA"/>
</dbReference>
<proteinExistence type="predicted"/>
<organism evidence="1 2">
    <name type="scientific">Planomonospora venezuelensis</name>
    <dbReference type="NCBI Taxonomy" id="1999"/>
    <lineage>
        <taxon>Bacteria</taxon>
        <taxon>Bacillati</taxon>
        <taxon>Actinomycetota</taxon>
        <taxon>Actinomycetes</taxon>
        <taxon>Streptosporangiales</taxon>
        <taxon>Streptosporangiaceae</taxon>
        <taxon>Planomonospora</taxon>
    </lineage>
</organism>
<reference evidence="1 2" key="1">
    <citation type="submission" date="2020-08" db="EMBL/GenBank/DDBJ databases">
        <title>Genomic Encyclopedia of Type Strains, Phase III (KMG-III): the genomes of soil and plant-associated and newly described type strains.</title>
        <authorList>
            <person name="Whitman W."/>
        </authorList>
    </citation>
    <scope>NUCLEOTIDE SEQUENCE [LARGE SCALE GENOMIC DNA]</scope>
    <source>
        <strain evidence="1 2">CECT 3303</strain>
    </source>
</reference>
<gene>
    <name evidence="1" type="ORF">FHS22_007289</name>
</gene>
<sequence length="43" mass="4361">MAVPTGADPMTWLAEQIQASGPGLSRSRVKGMAEALMSAKAGS</sequence>
<dbReference type="AlphaFoldDB" id="A0A841DCX1"/>